<reference evidence="6 7" key="1">
    <citation type="submission" date="2015-07" db="EMBL/GenBank/DDBJ databases">
        <title>Comparative genomics of the Sigatoka disease complex on banana suggests a link between parallel evolutionary changes in Pseudocercospora fijiensis and Pseudocercospora eumusae and increased virulence on the banana host.</title>
        <authorList>
            <person name="Chang T.-C."/>
            <person name="Salvucci A."/>
            <person name="Crous P.W."/>
            <person name="Stergiopoulos I."/>
        </authorList>
    </citation>
    <scope>NUCLEOTIDE SEQUENCE [LARGE SCALE GENOMIC DNA]</scope>
    <source>
        <strain evidence="6 7">CBS 116634</strain>
    </source>
</reference>
<proteinExistence type="predicted"/>
<dbReference type="AlphaFoldDB" id="A0A139I2G1"/>
<dbReference type="InterPro" id="IPR001077">
    <property type="entry name" value="COMT_C"/>
</dbReference>
<dbReference type="OrthoDB" id="2410195at2759"/>
<dbReference type="GO" id="GO:0032259">
    <property type="term" value="P:methylation"/>
    <property type="evidence" value="ECO:0007669"/>
    <property type="project" value="UniProtKB-KW"/>
</dbReference>
<dbReference type="Proteomes" id="UP000073492">
    <property type="component" value="Unassembled WGS sequence"/>
</dbReference>
<evidence type="ECO:0000256" key="4">
    <source>
        <dbReference type="SAM" id="MobiDB-lite"/>
    </source>
</evidence>
<dbReference type="GO" id="GO:0008171">
    <property type="term" value="F:O-methyltransferase activity"/>
    <property type="evidence" value="ECO:0007669"/>
    <property type="project" value="InterPro"/>
</dbReference>
<dbReference type="InterPro" id="IPR016461">
    <property type="entry name" value="COMT-like"/>
</dbReference>
<evidence type="ECO:0000313" key="7">
    <source>
        <dbReference type="Proteomes" id="UP000073492"/>
    </source>
</evidence>
<sequence length="115" mass="12616">MFARAMRGIAAGGAYDWRHAVDGGYPWHLLEEGGGHLVVDVEGGPGHVAIGLAQKYPKLRFEVQDLPETVAVGAKSCPDHLKSRISYSPHNFFEPQPKHHVAESEDNLATARFKD</sequence>
<dbReference type="PANTHER" id="PTHR43712">
    <property type="entry name" value="PUTATIVE (AFU_ORTHOLOGUE AFUA_4G14580)-RELATED"/>
    <property type="match status" value="1"/>
</dbReference>
<protein>
    <recommendedName>
        <fullName evidence="5">O-methyltransferase C-terminal domain-containing protein</fullName>
    </recommendedName>
</protein>
<comment type="caution">
    <text evidence="6">The sequence shown here is derived from an EMBL/GenBank/DDBJ whole genome shotgun (WGS) entry which is preliminary data.</text>
</comment>
<evidence type="ECO:0000256" key="1">
    <source>
        <dbReference type="ARBA" id="ARBA00022603"/>
    </source>
</evidence>
<accession>A0A139I2G1</accession>
<keyword evidence="1" id="KW-0489">Methyltransferase</keyword>
<dbReference type="PROSITE" id="PS51683">
    <property type="entry name" value="SAM_OMT_II"/>
    <property type="match status" value="1"/>
</dbReference>
<keyword evidence="7" id="KW-1185">Reference proteome</keyword>
<keyword evidence="2" id="KW-0808">Transferase</keyword>
<dbReference type="Pfam" id="PF00891">
    <property type="entry name" value="Methyltransf_2"/>
    <property type="match status" value="1"/>
</dbReference>
<feature type="region of interest" description="Disordered" evidence="4">
    <location>
        <begin position="96"/>
        <end position="115"/>
    </location>
</feature>
<dbReference type="SUPFAM" id="SSF53335">
    <property type="entry name" value="S-adenosyl-L-methionine-dependent methyltransferases"/>
    <property type="match status" value="1"/>
</dbReference>
<name>A0A139I2G1_9PEZI</name>
<evidence type="ECO:0000256" key="3">
    <source>
        <dbReference type="ARBA" id="ARBA00022691"/>
    </source>
</evidence>
<dbReference type="Gene3D" id="3.40.50.150">
    <property type="entry name" value="Vaccinia Virus protein VP39"/>
    <property type="match status" value="1"/>
</dbReference>
<evidence type="ECO:0000313" key="6">
    <source>
        <dbReference type="EMBL" id="KXT08894.1"/>
    </source>
</evidence>
<evidence type="ECO:0000256" key="2">
    <source>
        <dbReference type="ARBA" id="ARBA00022679"/>
    </source>
</evidence>
<dbReference type="InterPro" id="IPR029063">
    <property type="entry name" value="SAM-dependent_MTases_sf"/>
</dbReference>
<dbReference type="PANTHER" id="PTHR43712:SF16">
    <property type="entry name" value="O-METHYLTRANSFERASE ELCB"/>
    <property type="match status" value="1"/>
</dbReference>
<keyword evidence="3" id="KW-0949">S-adenosyl-L-methionine</keyword>
<evidence type="ECO:0000259" key="5">
    <source>
        <dbReference type="Pfam" id="PF00891"/>
    </source>
</evidence>
<gene>
    <name evidence="6" type="ORF">AC579_8461</name>
</gene>
<feature type="domain" description="O-methyltransferase C-terminal" evidence="5">
    <location>
        <begin position="37"/>
        <end position="97"/>
    </location>
</feature>
<dbReference type="EMBL" id="LFZO01000392">
    <property type="protein sequence ID" value="KXT08894.1"/>
    <property type="molecule type" value="Genomic_DNA"/>
</dbReference>
<organism evidence="6 7">
    <name type="scientific">Pseudocercospora musae</name>
    <dbReference type="NCBI Taxonomy" id="113226"/>
    <lineage>
        <taxon>Eukaryota</taxon>
        <taxon>Fungi</taxon>
        <taxon>Dikarya</taxon>
        <taxon>Ascomycota</taxon>
        <taxon>Pezizomycotina</taxon>
        <taxon>Dothideomycetes</taxon>
        <taxon>Dothideomycetidae</taxon>
        <taxon>Mycosphaerellales</taxon>
        <taxon>Mycosphaerellaceae</taxon>
        <taxon>Pseudocercospora</taxon>
    </lineage>
</organism>